<accession>A0A4R6CR08</accession>
<sequence length="61" mass="6937">MNTLEQFVANELGTVIANQSIKIAKLEKENQSLRLRNAQLQDIHRKKVKESESTTDNIKNG</sequence>
<dbReference type="RefSeq" id="WP_005728353.1">
    <property type="nucleotide sequence ID" value="NZ_JAKHRA010000060.1"/>
</dbReference>
<comment type="caution">
    <text evidence="2">The sequence shown here is derived from an EMBL/GenBank/DDBJ whole genome shotgun (WGS) entry which is preliminary data.</text>
</comment>
<evidence type="ECO:0000313" key="3">
    <source>
        <dbReference type="Proteomes" id="UP000295195"/>
    </source>
</evidence>
<organism evidence="2 3">
    <name type="scientific">Lactobacillus crispatus</name>
    <dbReference type="NCBI Taxonomy" id="47770"/>
    <lineage>
        <taxon>Bacteria</taxon>
        <taxon>Bacillati</taxon>
        <taxon>Bacillota</taxon>
        <taxon>Bacilli</taxon>
        <taxon>Lactobacillales</taxon>
        <taxon>Lactobacillaceae</taxon>
        <taxon>Lactobacillus</taxon>
    </lineage>
</organism>
<proteinExistence type="predicted"/>
<reference evidence="2 3" key="1">
    <citation type="submission" date="2017-06" db="EMBL/GenBank/DDBJ databases">
        <authorList>
            <person name="Swanenburg J."/>
            <person name="Kort R."/>
        </authorList>
    </citation>
    <scope>NUCLEOTIDE SEQUENCE [LARGE SCALE GENOMIC DNA]</scope>
    <source>
        <strain evidence="2 3">RL05</strain>
    </source>
</reference>
<dbReference type="Proteomes" id="UP000295195">
    <property type="component" value="Unassembled WGS sequence"/>
</dbReference>
<dbReference type="EMBL" id="NKLP01000195">
    <property type="protein sequence ID" value="TDN29510.1"/>
    <property type="molecule type" value="Genomic_DNA"/>
</dbReference>
<dbReference type="AlphaFoldDB" id="A0A4R6CR08"/>
<gene>
    <name evidence="2" type="ORF">CEE75_10600</name>
</gene>
<protein>
    <submittedName>
        <fullName evidence="2">Uncharacterized protein</fullName>
    </submittedName>
</protein>
<evidence type="ECO:0000313" key="2">
    <source>
        <dbReference type="EMBL" id="TDN29510.1"/>
    </source>
</evidence>
<evidence type="ECO:0000256" key="1">
    <source>
        <dbReference type="SAM" id="Coils"/>
    </source>
</evidence>
<name>A0A4R6CR08_9LACO</name>
<feature type="coiled-coil region" evidence="1">
    <location>
        <begin position="16"/>
        <end position="43"/>
    </location>
</feature>
<keyword evidence="1" id="KW-0175">Coiled coil</keyword>